<dbReference type="EMBL" id="QYUL01000001">
    <property type="protein sequence ID" value="RJF84456.1"/>
    <property type="molecule type" value="Genomic_DNA"/>
</dbReference>
<name>A0A418W382_9PROT</name>
<protein>
    <recommendedName>
        <fullName evidence="9">Acetate kinase</fullName>
        <ecNumber evidence="9">2.7.2.1</ecNumber>
    </recommendedName>
    <alternativeName>
        <fullName evidence="9">Acetokinase</fullName>
    </alternativeName>
</protein>
<dbReference type="GO" id="GO:0000287">
    <property type="term" value="F:magnesium ion binding"/>
    <property type="evidence" value="ECO:0007669"/>
    <property type="project" value="UniProtKB-UniRule"/>
</dbReference>
<dbReference type="Pfam" id="PF00871">
    <property type="entry name" value="Acetate_kinase"/>
    <property type="match status" value="1"/>
</dbReference>
<comment type="catalytic activity">
    <reaction evidence="9">
        <text>acetate + ATP = acetyl phosphate + ADP</text>
        <dbReference type="Rhea" id="RHEA:11352"/>
        <dbReference type="ChEBI" id="CHEBI:22191"/>
        <dbReference type="ChEBI" id="CHEBI:30089"/>
        <dbReference type="ChEBI" id="CHEBI:30616"/>
        <dbReference type="ChEBI" id="CHEBI:456216"/>
        <dbReference type="EC" id="2.7.2.1"/>
    </reaction>
</comment>
<dbReference type="PIRSF" id="PIRSF000722">
    <property type="entry name" value="Acetate_prop_kin"/>
    <property type="match status" value="1"/>
</dbReference>
<dbReference type="InterPro" id="IPR000890">
    <property type="entry name" value="Aliphatic_acid_kin_short-chain"/>
</dbReference>
<evidence type="ECO:0000256" key="9">
    <source>
        <dbReference type="HAMAP-Rule" id="MF_00020"/>
    </source>
</evidence>
<dbReference type="PROSITE" id="PS01076">
    <property type="entry name" value="ACETATE_KINASE_2"/>
    <property type="match status" value="1"/>
</dbReference>
<evidence type="ECO:0000313" key="11">
    <source>
        <dbReference type="EMBL" id="RJF84456.1"/>
    </source>
</evidence>
<dbReference type="GO" id="GO:0008776">
    <property type="term" value="F:acetate kinase activity"/>
    <property type="evidence" value="ECO:0007669"/>
    <property type="project" value="UniProtKB-UniRule"/>
</dbReference>
<keyword evidence="7 9" id="KW-0067">ATP-binding</keyword>
<comment type="caution">
    <text evidence="11">The sequence shown here is derived from an EMBL/GenBank/DDBJ whole genome shotgun (WGS) entry which is preliminary data.</text>
</comment>
<dbReference type="Gene3D" id="3.30.420.40">
    <property type="match status" value="2"/>
</dbReference>
<dbReference type="AlphaFoldDB" id="A0A418W382"/>
<dbReference type="InterPro" id="IPR023865">
    <property type="entry name" value="Aliphatic_acid_kinase_CS"/>
</dbReference>
<dbReference type="NCBIfam" id="TIGR00016">
    <property type="entry name" value="ackA"/>
    <property type="match status" value="1"/>
</dbReference>
<dbReference type="InterPro" id="IPR004372">
    <property type="entry name" value="Ac/propionate_kinase"/>
</dbReference>
<dbReference type="GO" id="GO:0005829">
    <property type="term" value="C:cytosol"/>
    <property type="evidence" value="ECO:0007669"/>
    <property type="project" value="TreeGrafter"/>
</dbReference>
<comment type="subunit">
    <text evidence="9">Homodimer.</text>
</comment>
<evidence type="ECO:0000256" key="8">
    <source>
        <dbReference type="ARBA" id="ARBA00022842"/>
    </source>
</evidence>
<dbReference type="PANTHER" id="PTHR21060">
    <property type="entry name" value="ACETATE KINASE"/>
    <property type="match status" value="1"/>
</dbReference>
<evidence type="ECO:0000256" key="5">
    <source>
        <dbReference type="ARBA" id="ARBA00022741"/>
    </source>
</evidence>
<keyword evidence="4 9" id="KW-0479">Metal-binding</keyword>
<comment type="caution">
    <text evidence="9">Lacks conserved residue(s) required for the propagation of feature annotation.</text>
</comment>
<feature type="site" description="Transition state stabilizer" evidence="9">
    <location>
        <position position="242"/>
    </location>
</feature>
<evidence type="ECO:0000256" key="3">
    <source>
        <dbReference type="ARBA" id="ARBA00022679"/>
    </source>
</evidence>
<reference evidence="11 12" key="1">
    <citation type="submission" date="2018-09" db="EMBL/GenBank/DDBJ databases">
        <authorList>
            <person name="Zhu H."/>
        </authorList>
    </citation>
    <scope>NUCLEOTIDE SEQUENCE [LARGE SCALE GENOMIC DNA]</scope>
    <source>
        <strain evidence="11 12">K2W22B-5</strain>
    </source>
</reference>
<dbReference type="PANTHER" id="PTHR21060:SF21">
    <property type="entry name" value="ACETATE KINASE"/>
    <property type="match status" value="1"/>
</dbReference>
<dbReference type="GO" id="GO:0006083">
    <property type="term" value="P:acetate metabolic process"/>
    <property type="evidence" value="ECO:0007669"/>
    <property type="project" value="TreeGrafter"/>
</dbReference>
<feature type="binding site" evidence="9">
    <location>
        <position position="94"/>
    </location>
    <ligand>
        <name>substrate</name>
    </ligand>
</feature>
<dbReference type="EC" id="2.7.2.1" evidence="9"/>
<dbReference type="PROSITE" id="PS01075">
    <property type="entry name" value="ACETATE_KINASE_1"/>
    <property type="match status" value="1"/>
</dbReference>
<comment type="cofactor">
    <cofactor evidence="9">
        <name>Mg(2+)</name>
        <dbReference type="ChEBI" id="CHEBI:18420"/>
    </cofactor>
    <cofactor evidence="9">
        <name>Mn(2+)</name>
        <dbReference type="ChEBI" id="CHEBI:29035"/>
    </cofactor>
    <text evidence="9">Mg(2+). Can also accept Mn(2+).</text>
</comment>
<keyword evidence="6 9" id="KW-0418">Kinase</keyword>
<keyword evidence="2 9" id="KW-0963">Cytoplasm</keyword>
<gene>
    <name evidence="9" type="primary">ackA</name>
    <name evidence="11" type="ORF">D3877_07885</name>
</gene>
<sequence>MPKAILVINAGSSSSKFSVFRDSGQGDPAMIITGQISGIGTEPVFEAKDAQRRPLASKSWAFGEPTDRKSLLSFLLDWITERLEGATLVAAGHRVVHGGLLYSAPVLLTPAVLDALEGLVPLAPLHQPHNLAAIRALAESHPDLPQVACFDTAFHRGQPWQAGMFAIPRELMDEGVRRYGFHGLSYEYIARRLPEIAPELGDSRVVVAHLGSGASMCAIHGGRSMDSTMGFTALDGLPMGTRCGNIDPGVLIYLMRQKGMDAGALEKLLYNKSGLLGVSGVSNDMRVLLDSADPHAEEAVELFCFRIAKETGALASSMGGIDALVFTAGIGERSSPVRTRVGDKLAWLGVRIDEAANAANATLISTPDSRIPVYVIPTDEERMIALHTRNALAGNAFPPP</sequence>
<dbReference type="GO" id="GO:0006085">
    <property type="term" value="P:acetyl-CoA biosynthetic process"/>
    <property type="evidence" value="ECO:0007669"/>
    <property type="project" value="UniProtKB-UniRule"/>
</dbReference>
<comment type="similarity">
    <text evidence="1 9 10">Belongs to the acetokinase family.</text>
</comment>
<dbReference type="SUPFAM" id="SSF53067">
    <property type="entry name" value="Actin-like ATPase domain"/>
    <property type="match status" value="2"/>
</dbReference>
<feature type="binding site" evidence="9">
    <location>
        <begin position="284"/>
        <end position="286"/>
    </location>
    <ligand>
        <name>ATP</name>
        <dbReference type="ChEBI" id="CHEBI:30616"/>
    </ligand>
</feature>
<evidence type="ECO:0000256" key="10">
    <source>
        <dbReference type="RuleBase" id="RU003835"/>
    </source>
</evidence>
<proteinExistence type="inferred from homology"/>
<dbReference type="HAMAP" id="MF_00020">
    <property type="entry name" value="Acetate_kinase"/>
    <property type="match status" value="1"/>
</dbReference>
<feature type="active site" description="Proton donor/acceptor" evidence="9">
    <location>
        <position position="151"/>
    </location>
</feature>
<feature type="binding site" evidence="9">
    <location>
        <position position="380"/>
    </location>
    <ligand>
        <name>Mg(2+)</name>
        <dbReference type="ChEBI" id="CHEBI:18420"/>
    </ligand>
</feature>
<evidence type="ECO:0000256" key="2">
    <source>
        <dbReference type="ARBA" id="ARBA00022490"/>
    </source>
</evidence>
<comment type="pathway">
    <text evidence="9">Metabolic intermediate biosynthesis; acetyl-CoA biosynthesis; acetyl-CoA from acetate: step 1/2.</text>
</comment>
<accession>A0A418W382</accession>
<feature type="binding site" evidence="9">
    <location>
        <position position="9"/>
    </location>
    <ligand>
        <name>Mg(2+)</name>
        <dbReference type="ChEBI" id="CHEBI:18420"/>
    </ligand>
</feature>
<feature type="binding site" evidence="9">
    <location>
        <position position="16"/>
    </location>
    <ligand>
        <name>ATP</name>
        <dbReference type="ChEBI" id="CHEBI:30616"/>
    </ligand>
</feature>
<dbReference type="RefSeq" id="WP_119830105.1">
    <property type="nucleotide sequence ID" value="NZ_QYUL01000001.1"/>
</dbReference>
<evidence type="ECO:0000256" key="1">
    <source>
        <dbReference type="ARBA" id="ARBA00008748"/>
    </source>
</evidence>
<evidence type="ECO:0000313" key="12">
    <source>
        <dbReference type="Proteomes" id="UP000283458"/>
    </source>
</evidence>
<evidence type="ECO:0000256" key="6">
    <source>
        <dbReference type="ARBA" id="ARBA00022777"/>
    </source>
</evidence>
<comment type="subcellular location">
    <subcellularLocation>
        <location evidence="9">Cytoplasm</location>
    </subcellularLocation>
</comment>
<keyword evidence="5 9" id="KW-0547">Nucleotide-binding</keyword>
<dbReference type="GO" id="GO:0005524">
    <property type="term" value="F:ATP binding"/>
    <property type="evidence" value="ECO:0007669"/>
    <property type="project" value="UniProtKB-KW"/>
</dbReference>
<dbReference type="InterPro" id="IPR043129">
    <property type="entry name" value="ATPase_NBD"/>
</dbReference>
<organism evidence="11 12">
    <name type="scientific">Azospirillum cavernae</name>
    <dbReference type="NCBI Taxonomy" id="2320860"/>
    <lineage>
        <taxon>Bacteria</taxon>
        <taxon>Pseudomonadati</taxon>
        <taxon>Pseudomonadota</taxon>
        <taxon>Alphaproteobacteria</taxon>
        <taxon>Rhodospirillales</taxon>
        <taxon>Azospirillaceae</taxon>
        <taxon>Azospirillum</taxon>
    </lineage>
</organism>
<feature type="binding site" evidence="9">
    <location>
        <begin position="209"/>
        <end position="213"/>
    </location>
    <ligand>
        <name>ATP</name>
        <dbReference type="ChEBI" id="CHEBI:30616"/>
    </ligand>
</feature>
<keyword evidence="8 9" id="KW-0460">Magnesium</keyword>
<keyword evidence="3 9" id="KW-0808">Transferase</keyword>
<comment type="function">
    <text evidence="9">Catalyzes the formation of acetyl phosphate from acetate and ATP. Can also catalyze the reverse reaction.</text>
</comment>
<dbReference type="Proteomes" id="UP000283458">
    <property type="component" value="Unassembled WGS sequence"/>
</dbReference>
<dbReference type="PRINTS" id="PR00471">
    <property type="entry name" value="ACETATEKNASE"/>
</dbReference>
<evidence type="ECO:0000256" key="4">
    <source>
        <dbReference type="ARBA" id="ARBA00022723"/>
    </source>
</evidence>
<feature type="site" description="Transition state stabilizer" evidence="9">
    <location>
        <position position="182"/>
    </location>
</feature>
<dbReference type="UniPathway" id="UPA00340">
    <property type="reaction ID" value="UER00458"/>
</dbReference>
<dbReference type="OrthoDB" id="9802453at2"/>
<keyword evidence="12" id="KW-1185">Reference proteome</keyword>
<evidence type="ECO:0000256" key="7">
    <source>
        <dbReference type="ARBA" id="ARBA00022840"/>
    </source>
</evidence>